<evidence type="ECO:0000256" key="3">
    <source>
        <dbReference type="ARBA" id="ARBA00022729"/>
    </source>
</evidence>
<dbReference type="InterPro" id="IPR001188">
    <property type="entry name" value="Sperm_putr-bd"/>
</dbReference>
<feature type="region of interest" description="Disordered" evidence="5">
    <location>
        <begin position="1"/>
        <end position="36"/>
    </location>
</feature>
<evidence type="ECO:0000256" key="5">
    <source>
        <dbReference type="SAM" id="MobiDB-lite"/>
    </source>
</evidence>
<gene>
    <name evidence="6" type="primary">potF</name>
    <name evidence="6" type="ordered locus">BMA10229_A0107</name>
</gene>
<dbReference type="KEGG" id="bml:BMA10229_A0107"/>
<dbReference type="PRINTS" id="PR00909">
    <property type="entry name" value="SPERMDNBNDNG"/>
</dbReference>
<keyword evidence="2" id="KW-0813">Transport</keyword>
<keyword evidence="3" id="KW-0732">Signal</keyword>
<reference evidence="6 7" key="1">
    <citation type="submission" date="2007-01" db="EMBL/GenBank/DDBJ databases">
        <authorList>
            <person name="DeShazer D."/>
            <person name="Woods D.E."/>
            <person name="Nierman W.C."/>
        </authorList>
    </citation>
    <scope>NUCLEOTIDE SEQUENCE [LARGE SCALE GENOMIC DNA]</scope>
    <source>
        <strain evidence="6 7">NCTC 10229</strain>
    </source>
</reference>
<dbReference type="HOGENOM" id="CLU_026974_1_4_4"/>
<name>A2S2E7_BURM9</name>
<feature type="compositionally biased region" description="Basic and acidic residues" evidence="5">
    <location>
        <begin position="19"/>
        <end position="31"/>
    </location>
</feature>
<dbReference type="PANTHER" id="PTHR30222:SF12">
    <property type="entry name" value="NORSPERMIDINE SENSOR"/>
    <property type="match status" value="1"/>
</dbReference>
<dbReference type="InterPro" id="IPR006059">
    <property type="entry name" value="SBP"/>
</dbReference>
<evidence type="ECO:0000313" key="7">
    <source>
        <dbReference type="Proteomes" id="UP000002283"/>
    </source>
</evidence>
<dbReference type="GO" id="GO:0042597">
    <property type="term" value="C:periplasmic space"/>
    <property type="evidence" value="ECO:0007669"/>
    <property type="project" value="UniProtKB-SubCell"/>
</dbReference>
<dbReference type="SUPFAM" id="SSF53850">
    <property type="entry name" value="Periplasmic binding protein-like II"/>
    <property type="match status" value="1"/>
</dbReference>
<dbReference type="Gene3D" id="3.40.190.10">
    <property type="entry name" value="Periplasmic binding protein-like II"/>
    <property type="match status" value="2"/>
</dbReference>
<dbReference type="GO" id="GO:0015846">
    <property type="term" value="P:polyamine transport"/>
    <property type="evidence" value="ECO:0007669"/>
    <property type="project" value="InterPro"/>
</dbReference>
<dbReference type="EMBL" id="CP000546">
    <property type="protein sequence ID" value="ABN02934.2"/>
    <property type="molecule type" value="Genomic_DNA"/>
</dbReference>
<accession>A2S2E7</accession>
<organism evidence="6 7">
    <name type="scientific">Burkholderia mallei (strain NCTC 10229)</name>
    <dbReference type="NCBI Taxonomy" id="412022"/>
    <lineage>
        <taxon>Bacteria</taxon>
        <taxon>Pseudomonadati</taxon>
        <taxon>Pseudomonadota</taxon>
        <taxon>Betaproteobacteria</taxon>
        <taxon>Burkholderiales</taxon>
        <taxon>Burkholderiaceae</taxon>
        <taxon>Burkholderia</taxon>
        <taxon>pseudomallei group</taxon>
    </lineage>
</organism>
<dbReference type="AlphaFoldDB" id="A2S2E7"/>
<proteinExistence type="predicted"/>
<feature type="compositionally biased region" description="Low complexity" evidence="5">
    <location>
        <begin position="1"/>
        <end position="16"/>
    </location>
</feature>
<dbReference type="Proteomes" id="UP000002283">
    <property type="component" value="Chromosome I"/>
</dbReference>
<comment type="subcellular location">
    <subcellularLocation>
        <location evidence="1">Periplasm</location>
    </subcellularLocation>
</comment>
<dbReference type="CDD" id="cd13659">
    <property type="entry name" value="PBP2_PotF"/>
    <property type="match status" value="1"/>
</dbReference>
<evidence type="ECO:0000313" key="6">
    <source>
        <dbReference type="EMBL" id="ABN02934.2"/>
    </source>
</evidence>
<protein>
    <submittedName>
        <fullName evidence="6">Putrescine ABC transporter, periplasmic putrescine-binding protein</fullName>
    </submittedName>
</protein>
<dbReference type="PANTHER" id="PTHR30222">
    <property type="entry name" value="SPERMIDINE/PUTRESCINE-BINDING PERIPLASMIC PROTEIN"/>
    <property type="match status" value="1"/>
</dbReference>
<dbReference type="GO" id="GO:0019808">
    <property type="term" value="F:polyamine binding"/>
    <property type="evidence" value="ECO:0007669"/>
    <property type="project" value="InterPro"/>
</dbReference>
<dbReference type="Pfam" id="PF13416">
    <property type="entry name" value="SBP_bac_8"/>
    <property type="match status" value="1"/>
</dbReference>
<evidence type="ECO:0000256" key="1">
    <source>
        <dbReference type="ARBA" id="ARBA00004418"/>
    </source>
</evidence>
<evidence type="ECO:0000256" key="2">
    <source>
        <dbReference type="ARBA" id="ARBA00022448"/>
    </source>
</evidence>
<evidence type="ECO:0000256" key="4">
    <source>
        <dbReference type="ARBA" id="ARBA00022764"/>
    </source>
</evidence>
<sequence>MHGRAAGAAFGRAGARPPTRNDERAPPEFRVGDPFGPRGLFSGWTRADNPIKLRPPAASRRPAPCNRKVRMCSVCATTAGNFCGGDGLVVAFGVFKGRRETTRRSGEADGDRIGSIRENGMKAKVAGRLTALALCAGATVAAAKDTQLNVYNWSDYIAKDTIPNFEKQTGVKVRYDNYDSDDTLQAKLLTGNSGYDIVVPTGNYAGKQIQAGIFTPLDKSKLPNLKYLDAQLMALVAGADPGNKYVVPWAYGTTGLGYNVDKAQKVLGKVPLDNWDILFKPENLSKLKTCGVSVLDAPDQMFAATLHYIGKDPMSTNPADYQAAMQVLKKIRPYITQFNSSGYINDMVGGDICFAFGWSGDVVIAKHRALEAKKPYKLEYYVPKGGAPVWFDVMAIPKDAKNKDAALQWINYIEDPKVHASITNAVYYPSANAQARKYVRPDVANDPAVYPPPDVVKTLFLLKPLPPEIQRLQTRLWTELKSGR</sequence>
<keyword evidence="4" id="KW-0574">Periplasm</keyword>